<evidence type="ECO:0000256" key="9">
    <source>
        <dbReference type="SAM" id="MobiDB-lite"/>
    </source>
</evidence>
<evidence type="ECO:0000256" key="8">
    <source>
        <dbReference type="ARBA" id="ARBA00023136"/>
    </source>
</evidence>
<comment type="caution">
    <text evidence="12">The sequence shown here is derived from an EMBL/GenBank/DDBJ whole genome shotgun (WGS) entry which is preliminary data.</text>
</comment>
<keyword evidence="8" id="KW-0472">Membrane</keyword>
<dbReference type="Pfam" id="PF02320">
    <property type="entry name" value="UCR_hinge"/>
    <property type="match status" value="1"/>
</dbReference>
<evidence type="ECO:0000259" key="11">
    <source>
        <dbReference type="Pfam" id="PF02320"/>
    </source>
</evidence>
<accession>A0A4S4M748</accession>
<proteinExistence type="inferred from homology"/>
<comment type="subcellular location">
    <subcellularLocation>
        <location evidence="1">Mitochondrion inner membrane</location>
    </subcellularLocation>
</comment>
<feature type="region of interest" description="Disordered" evidence="9">
    <location>
        <begin position="14"/>
        <end position="46"/>
    </location>
</feature>
<evidence type="ECO:0000256" key="10">
    <source>
        <dbReference type="SAM" id="SignalP"/>
    </source>
</evidence>
<evidence type="ECO:0000313" key="13">
    <source>
        <dbReference type="Proteomes" id="UP000310158"/>
    </source>
</evidence>
<dbReference type="AlphaFoldDB" id="A0A4S4M748"/>
<sequence length="176" mass="19854">MSLSSFLSSIVGVVHADAPEEKPQEGEPQEAEAAEAEEEEEPEDIHPQLREECQESAKCKPLTQHFLHCQEKVQAGEGYKGEDCVEEMCTCSSFFCCATCLLTGIISPSHTTCFFPSPYDALLRQLRCTKTLQQVAMNTLLVDIVLHLGYGVNALYLDFVNDKVFFRLMRRDRAEW</sequence>
<organism evidence="12 13">
    <name type="scientific">Bondarzewia mesenterica</name>
    <dbReference type="NCBI Taxonomy" id="1095465"/>
    <lineage>
        <taxon>Eukaryota</taxon>
        <taxon>Fungi</taxon>
        <taxon>Dikarya</taxon>
        <taxon>Basidiomycota</taxon>
        <taxon>Agaricomycotina</taxon>
        <taxon>Agaricomycetes</taxon>
        <taxon>Russulales</taxon>
        <taxon>Bondarzewiaceae</taxon>
        <taxon>Bondarzewia</taxon>
    </lineage>
</organism>
<keyword evidence="10" id="KW-0732">Signal</keyword>
<name>A0A4S4M748_9AGAM</name>
<protein>
    <recommendedName>
        <fullName evidence="11">Ubiquinol-cytochrome C reductase hinge domain-containing protein</fullName>
    </recommendedName>
</protein>
<dbReference type="InterPro" id="IPR036811">
    <property type="entry name" value="Ubol_cytC_Rdtase_hinge_dom_sf"/>
</dbReference>
<comment type="similarity">
    <text evidence="2">Belongs to the UQCRH/QCR6 family.</text>
</comment>
<evidence type="ECO:0000256" key="2">
    <source>
        <dbReference type="ARBA" id="ARBA00006498"/>
    </source>
</evidence>
<gene>
    <name evidence="12" type="ORF">EW146_g515</name>
</gene>
<evidence type="ECO:0000256" key="6">
    <source>
        <dbReference type="ARBA" id="ARBA00022982"/>
    </source>
</evidence>
<dbReference type="InterPro" id="IPR023184">
    <property type="entry name" value="Ubol_cytC_Rdtase_hinge_dom"/>
</dbReference>
<evidence type="ECO:0000256" key="4">
    <source>
        <dbReference type="ARBA" id="ARBA00022660"/>
    </source>
</evidence>
<evidence type="ECO:0000256" key="5">
    <source>
        <dbReference type="ARBA" id="ARBA00022792"/>
    </source>
</evidence>
<evidence type="ECO:0000313" key="12">
    <source>
        <dbReference type="EMBL" id="THH20925.1"/>
    </source>
</evidence>
<feature type="chain" id="PRO_5020838458" description="Ubiquinol-cytochrome C reductase hinge domain-containing protein" evidence="10">
    <location>
        <begin position="17"/>
        <end position="176"/>
    </location>
</feature>
<dbReference type="GO" id="GO:0005743">
    <property type="term" value="C:mitochondrial inner membrane"/>
    <property type="evidence" value="ECO:0007669"/>
    <property type="project" value="UniProtKB-SubCell"/>
</dbReference>
<evidence type="ECO:0000256" key="7">
    <source>
        <dbReference type="ARBA" id="ARBA00023128"/>
    </source>
</evidence>
<keyword evidence="5" id="KW-0999">Mitochondrion inner membrane</keyword>
<keyword evidence="3" id="KW-0813">Transport</keyword>
<dbReference type="SUPFAM" id="SSF81531">
    <property type="entry name" value="Non-heme 11 kDa protein of cytochrome bc1 complex (Ubiquinol-cytochrome c reductase)"/>
    <property type="match status" value="1"/>
</dbReference>
<feature type="signal peptide" evidence="10">
    <location>
        <begin position="1"/>
        <end position="16"/>
    </location>
</feature>
<keyword evidence="13" id="KW-1185">Reference proteome</keyword>
<dbReference type="OrthoDB" id="405848at2759"/>
<keyword evidence="7" id="KW-0496">Mitochondrion</keyword>
<keyword evidence="4" id="KW-0679">Respiratory chain</keyword>
<dbReference type="Proteomes" id="UP000310158">
    <property type="component" value="Unassembled WGS sequence"/>
</dbReference>
<feature type="compositionally biased region" description="Acidic residues" evidence="9">
    <location>
        <begin position="27"/>
        <end position="43"/>
    </location>
</feature>
<feature type="domain" description="Ubiquinol-cytochrome C reductase hinge" evidence="11">
    <location>
        <begin position="44"/>
        <end position="90"/>
    </location>
</feature>
<evidence type="ECO:0000256" key="1">
    <source>
        <dbReference type="ARBA" id="ARBA00004273"/>
    </source>
</evidence>
<dbReference type="EMBL" id="SGPL01000011">
    <property type="protein sequence ID" value="THH20925.1"/>
    <property type="molecule type" value="Genomic_DNA"/>
</dbReference>
<keyword evidence="6" id="KW-0249">Electron transport</keyword>
<dbReference type="Gene3D" id="1.10.287.20">
    <property type="entry name" value="Ubiquinol-cytochrome C reductase hinge domain"/>
    <property type="match status" value="1"/>
</dbReference>
<reference evidence="12 13" key="1">
    <citation type="submission" date="2019-02" db="EMBL/GenBank/DDBJ databases">
        <title>Genome sequencing of the rare red list fungi Bondarzewia mesenterica.</title>
        <authorList>
            <person name="Buettner E."/>
            <person name="Kellner H."/>
        </authorList>
    </citation>
    <scope>NUCLEOTIDE SEQUENCE [LARGE SCALE GENOMIC DNA]</scope>
    <source>
        <strain evidence="12 13">DSM 108281</strain>
    </source>
</reference>
<evidence type="ECO:0000256" key="3">
    <source>
        <dbReference type="ARBA" id="ARBA00022448"/>
    </source>
</evidence>